<evidence type="ECO:0000313" key="4">
    <source>
        <dbReference type="Proteomes" id="UP000433788"/>
    </source>
</evidence>
<dbReference type="AlphaFoldDB" id="A0A6N7R0L5"/>
<name>A0A6N7R0L5_9GAMM</name>
<proteinExistence type="predicted"/>
<keyword evidence="1" id="KW-0547">Nucleotide-binding</keyword>
<keyword evidence="1" id="KW-0067">ATP-binding</keyword>
<evidence type="ECO:0000259" key="2">
    <source>
        <dbReference type="PROSITE" id="PS50975"/>
    </source>
</evidence>
<keyword evidence="4" id="KW-1185">Reference proteome</keyword>
<dbReference type="InterPro" id="IPR011761">
    <property type="entry name" value="ATP-grasp"/>
</dbReference>
<evidence type="ECO:0000256" key="1">
    <source>
        <dbReference type="PROSITE-ProRule" id="PRU00409"/>
    </source>
</evidence>
<reference evidence="3 4" key="1">
    <citation type="submission" date="2019-11" db="EMBL/GenBank/DDBJ databases">
        <authorList>
            <person name="Zhang X.Y."/>
        </authorList>
    </citation>
    <scope>NUCLEOTIDE SEQUENCE [LARGE SCALE GENOMIC DNA]</scope>
    <source>
        <strain evidence="3 4">C176</strain>
    </source>
</reference>
<dbReference type="GO" id="GO:0046872">
    <property type="term" value="F:metal ion binding"/>
    <property type="evidence" value="ECO:0007669"/>
    <property type="project" value="InterPro"/>
</dbReference>
<sequence length="400" mass="44638">MLTTTLITDAWVRSSYAALGNLTNHGIPVNVADSRGLGMCQASRRKSRFSRYRSHYTDEAGFVEDVASICRAQSIGLVLPSHNETEILSRHRDQLAPGQDALLPDAAHCALFNDKARSYKFAKSCGVPVPLRVEYADVNELADTLSELGWQRCVIKLRTGNSAKGVFYAQSPIEAADTVRKLIRDFDLPPDRLPQVEEYVSGEGWGCSVLYWHGRRVASFTHRRVREKIATGGTSTLRETVMNSMIEPAALRIFDEIGWHGLAMSEWKVCPDTGRFWFVEVNPRMWGSIALPISAGVEFPYLAWLCATEGEEAARAYQAQSVVRHPWRSRWLLGDLTVGARQLVSGDLRSAYTTLFQANADALDDFFWDDPLVFFGELGVYIENVVKGRSLNPVEKGMIG</sequence>
<feature type="domain" description="ATP-grasp" evidence="2">
    <location>
        <begin position="119"/>
        <end position="308"/>
    </location>
</feature>
<dbReference type="GO" id="GO:0005524">
    <property type="term" value="F:ATP binding"/>
    <property type="evidence" value="ECO:0007669"/>
    <property type="project" value="UniProtKB-UniRule"/>
</dbReference>
<comment type="caution">
    <text evidence="3">The sequence shown here is derived from an EMBL/GenBank/DDBJ whole genome shotgun (WGS) entry which is preliminary data.</text>
</comment>
<organism evidence="3 4">
    <name type="scientific">Spiribacter salilacus</name>
    <dbReference type="NCBI Taxonomy" id="2664894"/>
    <lineage>
        <taxon>Bacteria</taxon>
        <taxon>Pseudomonadati</taxon>
        <taxon>Pseudomonadota</taxon>
        <taxon>Gammaproteobacteria</taxon>
        <taxon>Chromatiales</taxon>
        <taxon>Ectothiorhodospiraceae</taxon>
        <taxon>Spiribacter</taxon>
    </lineage>
</organism>
<dbReference type="SUPFAM" id="SSF56059">
    <property type="entry name" value="Glutathione synthetase ATP-binding domain-like"/>
    <property type="match status" value="1"/>
</dbReference>
<protein>
    <recommendedName>
        <fullName evidence="2">ATP-grasp domain-containing protein</fullName>
    </recommendedName>
</protein>
<dbReference type="Gene3D" id="3.30.470.20">
    <property type="entry name" value="ATP-grasp fold, B domain"/>
    <property type="match status" value="1"/>
</dbReference>
<dbReference type="PROSITE" id="PS50975">
    <property type="entry name" value="ATP_GRASP"/>
    <property type="match status" value="1"/>
</dbReference>
<dbReference type="Proteomes" id="UP000433788">
    <property type="component" value="Unassembled WGS sequence"/>
</dbReference>
<gene>
    <name evidence="3" type="ORF">GH984_07370</name>
</gene>
<dbReference type="EMBL" id="WJPP01000003">
    <property type="protein sequence ID" value="MRH78524.1"/>
    <property type="molecule type" value="Genomic_DNA"/>
</dbReference>
<evidence type="ECO:0000313" key="3">
    <source>
        <dbReference type="EMBL" id="MRH78524.1"/>
    </source>
</evidence>
<accession>A0A6N7R0L5</accession>